<proteinExistence type="predicted"/>
<name>A0A6J6LQW6_9ZZZZ</name>
<evidence type="ECO:0000313" key="1">
    <source>
        <dbReference type="EMBL" id="CAB4663219.1"/>
    </source>
</evidence>
<dbReference type="Gene3D" id="3.30.530.20">
    <property type="match status" value="1"/>
</dbReference>
<evidence type="ECO:0000313" key="3">
    <source>
        <dbReference type="EMBL" id="CAB5042925.1"/>
    </source>
</evidence>
<evidence type="ECO:0000313" key="2">
    <source>
        <dbReference type="EMBL" id="CAB4839411.1"/>
    </source>
</evidence>
<dbReference type="EMBL" id="CAFBQB010000092">
    <property type="protein sequence ID" value="CAB5042925.1"/>
    <property type="molecule type" value="Genomic_DNA"/>
</dbReference>
<reference evidence="1" key="1">
    <citation type="submission" date="2020-05" db="EMBL/GenBank/DDBJ databases">
        <authorList>
            <person name="Chiriac C."/>
            <person name="Salcher M."/>
            <person name="Ghai R."/>
            <person name="Kavagutti S V."/>
        </authorList>
    </citation>
    <scope>NUCLEOTIDE SEQUENCE</scope>
</reference>
<dbReference type="InterPro" id="IPR023393">
    <property type="entry name" value="START-like_dom_sf"/>
</dbReference>
<sequence>MSNERAEILATDSSNRSAARILIQAPAAKIFDVLANPSAHRLFDGSGTIQRSVSGPERLFLGAQFAMAMKIRVPYRIKNTVVVFEENKKITWSHFMKWRWSYELTELNSGTTQVTESFDASAIPGYAKWWLGKTGAMVHNPKWMAKSLVRLKSMCEAEPIS</sequence>
<gene>
    <name evidence="1" type="ORF">UFOPK2265_00943</name>
    <name evidence="2" type="ORF">UFOPK3255_00049</name>
    <name evidence="3" type="ORF">UFOPK4248_00736</name>
</gene>
<protein>
    <submittedName>
        <fullName evidence="1">Unannotated protein</fullName>
    </submittedName>
</protein>
<dbReference type="SUPFAM" id="SSF55961">
    <property type="entry name" value="Bet v1-like"/>
    <property type="match status" value="1"/>
</dbReference>
<dbReference type="EMBL" id="CAEZWP010000052">
    <property type="protein sequence ID" value="CAB4663219.1"/>
    <property type="molecule type" value="Genomic_DNA"/>
</dbReference>
<accession>A0A6J6LQW6</accession>
<organism evidence="1">
    <name type="scientific">freshwater metagenome</name>
    <dbReference type="NCBI Taxonomy" id="449393"/>
    <lineage>
        <taxon>unclassified sequences</taxon>
        <taxon>metagenomes</taxon>
        <taxon>ecological metagenomes</taxon>
    </lineage>
</organism>
<dbReference type="AlphaFoldDB" id="A0A6J6LQW6"/>
<dbReference type="EMBL" id="CAFAZY010000002">
    <property type="protein sequence ID" value="CAB4839411.1"/>
    <property type="molecule type" value="Genomic_DNA"/>
</dbReference>